<proteinExistence type="predicted"/>
<dbReference type="EMBL" id="BK014741">
    <property type="protein sequence ID" value="DAD73649.1"/>
    <property type="molecule type" value="Genomic_DNA"/>
</dbReference>
<evidence type="ECO:0000313" key="2">
    <source>
        <dbReference type="EMBL" id="DAD73649.1"/>
    </source>
</evidence>
<organism evidence="2">
    <name type="scientific">Tectiviridae sp. cthzn51</name>
    <dbReference type="NCBI Taxonomy" id="2826821"/>
    <lineage>
        <taxon>Viruses</taxon>
        <taxon>Varidnaviria</taxon>
        <taxon>Bamfordvirae</taxon>
        <taxon>Preplasmiviricota</taxon>
        <taxon>Prepoliviricotina</taxon>
        <taxon>Tectiliviricetes</taxon>
        <taxon>Kalamavirales</taxon>
        <taxon>Tectiviridae</taxon>
    </lineage>
</organism>
<reference evidence="2" key="1">
    <citation type="journal article" date="2021" name="Proc. Natl. Acad. Sci. U.S.A.">
        <title>A Catalog of Tens of Thousands of Viruses from Human Metagenomes Reveals Hidden Associations with Chronic Diseases.</title>
        <authorList>
            <person name="Tisza M.J."/>
            <person name="Buck C.B."/>
        </authorList>
    </citation>
    <scope>NUCLEOTIDE SEQUENCE</scope>
    <source>
        <strain evidence="2">Cthzn51</strain>
    </source>
</reference>
<keyword evidence="1" id="KW-1133">Transmembrane helix</keyword>
<evidence type="ECO:0000256" key="1">
    <source>
        <dbReference type="SAM" id="Phobius"/>
    </source>
</evidence>
<sequence length="73" mass="7931">MDGLNLYMTDLYPQWNGSLVDTSNRVIPDADDVAAMEESDKEVVKKATGETRKSVMLLSVLGLIAIIVVMGMA</sequence>
<protein>
    <submittedName>
        <fullName evidence="2">Uncharacterized protein</fullName>
    </submittedName>
</protein>
<name>A0A8S5LUE7_9VIRU</name>
<keyword evidence="1" id="KW-0472">Membrane</keyword>
<feature type="transmembrane region" description="Helical" evidence="1">
    <location>
        <begin position="55"/>
        <end position="72"/>
    </location>
</feature>
<keyword evidence="1" id="KW-0812">Transmembrane</keyword>
<accession>A0A8S5LUE7</accession>